<keyword evidence="2" id="KW-0472">Membrane</keyword>
<name>A0A1S1LNR8_MYCCH</name>
<keyword evidence="2" id="KW-0812">Transmembrane</keyword>
<evidence type="ECO:0000313" key="4">
    <source>
        <dbReference type="Proteomes" id="UP000180043"/>
    </source>
</evidence>
<accession>A0A1S1LNR8</accession>
<evidence type="ECO:0000256" key="2">
    <source>
        <dbReference type="SAM" id="Phobius"/>
    </source>
</evidence>
<organism evidence="3 4">
    <name type="scientific">Mycobacteroides chelonae</name>
    <name type="common">Mycobacterium chelonae</name>
    <dbReference type="NCBI Taxonomy" id="1774"/>
    <lineage>
        <taxon>Bacteria</taxon>
        <taxon>Bacillati</taxon>
        <taxon>Actinomycetota</taxon>
        <taxon>Actinomycetes</taxon>
        <taxon>Mycobacteriales</taxon>
        <taxon>Mycobacteriaceae</taxon>
        <taxon>Mycobacteroides</taxon>
    </lineage>
</organism>
<dbReference type="Proteomes" id="UP000180043">
    <property type="component" value="Unassembled WGS sequence"/>
</dbReference>
<reference evidence="3 4" key="1">
    <citation type="submission" date="2016-10" db="EMBL/GenBank/DDBJ databases">
        <title>Evaluation of Human, Veterinary and Environmental Mycobacterium chelonae Isolates by Core Genome Phylogenomic Analysis, Targeted Gene Comparison, and Anti-microbial Susceptibility Patterns: A Tale of Mistaken Identities.</title>
        <authorList>
            <person name="Fogelson S.B."/>
            <person name="Camus A.C."/>
            <person name="Lorenz W."/>
            <person name="Vasireddy R."/>
            <person name="Vasireddy S."/>
            <person name="Smith T."/>
            <person name="Brown-Elliott B.A."/>
            <person name="Wallace R.J.Jr."/>
            <person name="Hasan N.A."/>
            <person name="Reischl U."/>
            <person name="Sanchez S."/>
        </authorList>
    </citation>
    <scope>NUCLEOTIDE SEQUENCE [LARGE SCALE GENOMIC DNA]</scope>
    <source>
        <strain evidence="3 4">15515</strain>
    </source>
</reference>
<comment type="caution">
    <text evidence="3">The sequence shown here is derived from an EMBL/GenBank/DDBJ whole genome shotgun (WGS) entry which is preliminary data.</text>
</comment>
<feature type="region of interest" description="Disordered" evidence="1">
    <location>
        <begin position="1"/>
        <end position="29"/>
    </location>
</feature>
<evidence type="ECO:0000313" key="3">
    <source>
        <dbReference type="EMBL" id="OHU52355.1"/>
    </source>
</evidence>
<keyword evidence="2" id="KW-1133">Transmembrane helix</keyword>
<dbReference type="RefSeq" id="WP_070947635.1">
    <property type="nucleotide sequence ID" value="NZ_MLIQ01000021.1"/>
</dbReference>
<protein>
    <submittedName>
        <fullName evidence="3">Uncharacterized protein</fullName>
    </submittedName>
</protein>
<proteinExistence type="predicted"/>
<feature type="compositionally biased region" description="Basic and acidic residues" evidence="1">
    <location>
        <begin position="11"/>
        <end position="23"/>
    </location>
</feature>
<feature type="transmembrane region" description="Helical" evidence="2">
    <location>
        <begin position="121"/>
        <end position="141"/>
    </location>
</feature>
<feature type="transmembrane region" description="Helical" evidence="2">
    <location>
        <begin position="34"/>
        <end position="52"/>
    </location>
</feature>
<gene>
    <name evidence="3" type="ORF">BKG82_19020</name>
</gene>
<dbReference type="EMBL" id="MLIQ01000021">
    <property type="protein sequence ID" value="OHU52355.1"/>
    <property type="molecule type" value="Genomic_DNA"/>
</dbReference>
<dbReference type="AlphaFoldDB" id="A0A1S1LNR8"/>
<sequence>MIRSKVGQPEIDDKHGGTTDHRPQSAPPGRSRELVAIILGIACVAFGIYVLLAQHTGITADVKVLECHRVAGVRSSSTSCSGQWHDGTTINEVRIVGSSMPRPGDTVPMRIHGDKAYSPSMGLPLVSLGFGAVALFVGGWARRRRRRGD</sequence>
<evidence type="ECO:0000256" key="1">
    <source>
        <dbReference type="SAM" id="MobiDB-lite"/>
    </source>
</evidence>